<dbReference type="FunFam" id="2.60.40.10:FF:002894">
    <property type="entry name" value="SNF1-related protein kinase regulatory subunit beta, putative"/>
    <property type="match status" value="1"/>
</dbReference>
<evidence type="ECO:0000259" key="4">
    <source>
        <dbReference type="SMART" id="SM01010"/>
    </source>
</evidence>
<reference evidence="6" key="1">
    <citation type="submission" date="2019-02" db="EMBL/GenBank/DDBJ databases">
        <title>FDA dAtabase for Regulatory Grade micrObial Sequences (FDA-ARGOS): Supporting development and validation of Infectious Disease Dx tests.</title>
        <authorList>
            <person name="Duncan R."/>
            <person name="Fisher C."/>
            <person name="Tallon L."/>
            <person name="Sadzewicz L."/>
            <person name="Sengamalay N."/>
            <person name="Ott S."/>
            <person name="Godinez A."/>
            <person name="Nagaraj S."/>
            <person name="Vavikolanu K."/>
            <person name="Nadendla S."/>
            <person name="Aluvathingal J."/>
            <person name="Sichtig H."/>
        </authorList>
    </citation>
    <scope>NUCLEOTIDE SEQUENCE [LARGE SCALE GENOMIC DNA]</scope>
    <source>
        <strain evidence="6">FDAARGOS_361</strain>
    </source>
</reference>
<keyword evidence="2" id="KW-0175">Coiled coil</keyword>
<dbReference type="VEuPathDB" id="TriTrypDB:LdBPK_230530.1"/>
<dbReference type="VEuPathDB" id="TriTrypDB:LdBPK_230520.1"/>
<feature type="coiled-coil region" evidence="2">
    <location>
        <begin position="156"/>
        <end position="183"/>
    </location>
</feature>
<keyword evidence="5" id="KW-0418">Kinase</keyword>
<dbReference type="SUPFAM" id="SSF81296">
    <property type="entry name" value="E set domains"/>
    <property type="match status" value="1"/>
</dbReference>
<feature type="coiled-coil region" evidence="2">
    <location>
        <begin position="1102"/>
        <end position="1172"/>
    </location>
</feature>
<dbReference type="CDD" id="cd02859">
    <property type="entry name" value="E_set_AMPKbeta_like_N"/>
    <property type="match status" value="1"/>
</dbReference>
<evidence type="ECO:0000256" key="3">
    <source>
        <dbReference type="SAM" id="MobiDB-lite"/>
    </source>
</evidence>
<evidence type="ECO:0000256" key="1">
    <source>
        <dbReference type="ARBA" id="ARBA00010926"/>
    </source>
</evidence>
<dbReference type="GO" id="GO:0016301">
    <property type="term" value="F:kinase activity"/>
    <property type="evidence" value="ECO:0007669"/>
    <property type="project" value="UniProtKB-KW"/>
</dbReference>
<feature type="coiled-coil region" evidence="2">
    <location>
        <begin position="586"/>
        <end position="613"/>
    </location>
</feature>
<dbReference type="Pfam" id="PF04739">
    <property type="entry name" value="AMPKBI"/>
    <property type="match status" value="1"/>
</dbReference>
<dbReference type="Proteomes" id="UP000318447">
    <property type="component" value="Unassembled WGS sequence"/>
</dbReference>
<dbReference type="VEuPathDB" id="TriTrypDB:LdCL_230010800"/>
<dbReference type="GO" id="GO:0031588">
    <property type="term" value="C:nucleotide-activated protein kinase complex"/>
    <property type="evidence" value="ECO:0007669"/>
    <property type="project" value="TreeGrafter"/>
</dbReference>
<dbReference type="InterPro" id="IPR014756">
    <property type="entry name" value="Ig_E-set"/>
</dbReference>
<dbReference type="Gene3D" id="2.60.40.10">
    <property type="entry name" value="Immunoglobulins"/>
    <property type="match status" value="1"/>
</dbReference>
<evidence type="ECO:0000313" key="5">
    <source>
        <dbReference type="EMBL" id="TPP50305.1"/>
    </source>
</evidence>
<feature type="domain" description="Association with the SNF1 complex (ASC)" evidence="4">
    <location>
        <begin position="1695"/>
        <end position="1823"/>
    </location>
</feature>
<dbReference type="PANTHER" id="PTHR10343">
    <property type="entry name" value="5'-AMP-ACTIVATED PROTEIN KINASE , BETA SUBUNIT"/>
    <property type="match status" value="1"/>
</dbReference>
<evidence type="ECO:0000313" key="6">
    <source>
        <dbReference type="Proteomes" id="UP000318447"/>
    </source>
</evidence>
<feature type="region of interest" description="Disordered" evidence="3">
    <location>
        <begin position="24"/>
        <end position="119"/>
    </location>
</feature>
<protein>
    <submittedName>
        <fullName evidence="5">5'-AMP-activated protein kinase beta subunit, interation domain family protein</fullName>
    </submittedName>
</protein>
<dbReference type="Pfam" id="PF16561">
    <property type="entry name" value="AMPK1_CBM"/>
    <property type="match status" value="1"/>
</dbReference>
<dbReference type="InterPro" id="IPR006828">
    <property type="entry name" value="ASC_dom"/>
</dbReference>
<feature type="region of interest" description="Disordered" evidence="3">
    <location>
        <begin position="1491"/>
        <end position="1578"/>
    </location>
</feature>
<dbReference type="SUPFAM" id="SSF160219">
    <property type="entry name" value="AMPKBI-like"/>
    <property type="match status" value="1"/>
</dbReference>
<dbReference type="InterPro" id="IPR013783">
    <property type="entry name" value="Ig-like_fold"/>
</dbReference>
<feature type="coiled-coil region" evidence="2">
    <location>
        <begin position="248"/>
        <end position="275"/>
    </location>
</feature>
<feature type="compositionally biased region" description="Low complexity" evidence="3">
    <location>
        <begin position="91"/>
        <end position="104"/>
    </location>
</feature>
<dbReference type="VEuPathDB" id="TriTrypDB:LDHU3_23.0750"/>
<dbReference type="VEuPathDB" id="TriTrypDB:LDHU3_23.0730"/>
<dbReference type="GO" id="GO:0007165">
    <property type="term" value="P:signal transduction"/>
    <property type="evidence" value="ECO:0007669"/>
    <property type="project" value="TreeGrafter"/>
</dbReference>
<feature type="compositionally biased region" description="Low complexity" evidence="3">
    <location>
        <begin position="776"/>
        <end position="794"/>
    </location>
</feature>
<gene>
    <name evidence="5" type="ORF">CGC21_17440</name>
</gene>
<sequence length="1836" mass="201816">MDATWQSSIDRTLRSTEATLEQLSHRRDNYDRAKRRVDDYLGATPNRHDGPPALDVFDHDLSLPPPLPQHLRYRAARMAGPSPPAPTSLDPSAPARRSRLLSSAGGCADPRPPGPSSSPLQLVNAQVRGALLELELEKAKRADSVRELAHRTTAELSEMRSLITQLQTENEALKKSVRALEGRLGYGGKCDSQHKSVENSAATTADGATSISLSGAFARPTHAGMLSSSTVNNGFGPAHDATMPAGAAASLAARVEALEAGLARQQQQAEDRQTRVASVLHELVKAEVGSEVSQVRALAREAARDSAENLLKLRLSALQSSTQADLQKALHIASASETVAQHAQQQCREAEQRLYSHMHKLQAQLSEWQRTHSSDASGSAAAAALVSSQQEQERIATVDRRIAEQLRGVQRQLQEYRADVEAQVDRLAQQHKVLSSVVQGKADAGELLAVREHVEEQQRDGSSEWMSRDQVTALLRAQLQPLHDEVRKTQAMAQENLGGADAWRQQAAMRLAAVEASMKAYSAETLQDQQWQSCARDIQRLRTDMSSVQSCAAEAVRQARAELADVWDAKVRLLEERTQQMHRERQQQTDAQLRQLQQTLAEQQEALQRARVAGESSDERLRRTEAALAAVEATLPRAVEGVRARCEALQGLIQQTCVLPVTRVQQDIEEAQRKLQAAEEDRIRLNSSWTQQLAEARQYHEERARHTREVLEQRLAHHKELYEELRTQQTLQRRAAEEQHQQLMDRVRQVQQQQQYGASSVVALTPVREPPAEGESTPALATAAPTTMASTSGPEEGQHSLQLLASRLQVLDNRLEAVEEACAKVPFTVADATASVAKRLEGLQNRVHAEADDGRKRHDALKRDMELQLGAVSRKCSETAASIDTQSARTARQVEELLSPLQLVTHLAANDSCLQHLARRLRDHLELAPENTAALADVRAHLVVQAKTLEVLQASVQDTQQRLTGLSEMRLADQTSAAVPSSSSEMESAAAAEAAAAREEMPNVVRSLQVALEEQRERQEDLEKGLRHVTTEQLTTITTELAELKRVTDSVPLELAKLAEQCSALQSVQRQQLPTLQKYVQDVVDVVESNQSAQMGPIQLRLRAVEDRHKHLQARVEEVSATHEADAAQKVQDLHRTLGQQQKVHKAVEEQLAGLRDNVAATRADVDSLAQRMAAAEQVREHATDLQVVASSAKANETAAAKTDEALVVPDAVAELRLYMEDIDERLAQLEEQAHSSVSVTAEMLGAFRDQLQHVVGRFAAAAAHLEDVLLFLLHQLHQFQHALRQLQSNTVDTLEILEQHEESVAPLPMLQHTVDVMAATLLPLAERLGVDAAAVRAVSAQPQHRHHHHLEQLKRQLIKRYEEQINEQLAPSSTPAYLYQQLLCLRAGRAYGVGMPTNASERVQLLAESQPPPEAMIMRRLRKAQDESIRLLAARTAATAGKSAEYDAAVAPSVDNATAAGGAREEVAAKPFTAEERMKLLSQIAAATHQQYPLHRTMGQPNTKDSKRRRVGLPSRSVSGANRPTCVRPTAVSDSVLQQAGATSGATRHSDPSSAHSTSRSSLPRLHSGSVGATGSMTGNVPAATFPIVLRYQDQDVGTLIESRKPVYVAVEAMNWQPLPMTPSADSFYALLELPPGNHNYRFLVNGMEVVDSTQPLAPGTASSDAPVPLQTPQKPVVLAVTQPLPKPVPARDGKPANTIFLNDVLLTTKEDDDIMDNGEGWGQEPIMFEESRKYPPIVPLHLRYTPLNTPPTLVRCSRDGRMAVMDAGAEHSSRVPPEHLPLPLSVTINHVYFQRREDHAVMGVTTRYCNKYTTVVYYSHLPANPVDPLESLQA</sequence>
<dbReference type="GO" id="GO:0005634">
    <property type="term" value="C:nucleus"/>
    <property type="evidence" value="ECO:0007669"/>
    <property type="project" value="TreeGrafter"/>
</dbReference>
<feature type="region of interest" description="Disordered" evidence="3">
    <location>
        <begin position="769"/>
        <end position="796"/>
    </location>
</feature>
<dbReference type="GO" id="GO:0019901">
    <property type="term" value="F:protein kinase binding"/>
    <property type="evidence" value="ECO:0007669"/>
    <property type="project" value="TreeGrafter"/>
</dbReference>
<proteinExistence type="inferred from homology"/>
<keyword evidence="5" id="KW-0808">Transferase</keyword>
<name>A0A504XR83_LEIDO</name>
<organism evidence="5 6">
    <name type="scientific">Leishmania donovani</name>
    <dbReference type="NCBI Taxonomy" id="5661"/>
    <lineage>
        <taxon>Eukaryota</taxon>
        <taxon>Discoba</taxon>
        <taxon>Euglenozoa</taxon>
        <taxon>Kinetoplastea</taxon>
        <taxon>Metakinetoplastina</taxon>
        <taxon>Trypanosomatida</taxon>
        <taxon>Trypanosomatidae</taxon>
        <taxon>Leishmaniinae</taxon>
        <taxon>Leishmania</taxon>
    </lineage>
</organism>
<dbReference type="InterPro" id="IPR032640">
    <property type="entry name" value="AMPK1_CBM"/>
</dbReference>
<dbReference type="SMART" id="SM01010">
    <property type="entry name" value="AMPKBI"/>
    <property type="match status" value="1"/>
</dbReference>
<dbReference type="EMBL" id="RHLC01000022">
    <property type="protein sequence ID" value="TPP50305.1"/>
    <property type="molecule type" value="Genomic_DNA"/>
</dbReference>
<comment type="caution">
    <text evidence="5">The sequence shown here is derived from an EMBL/GenBank/DDBJ whole genome shotgun (WGS) entry which is preliminary data.</text>
</comment>
<dbReference type="Gene3D" id="6.20.250.60">
    <property type="match status" value="1"/>
</dbReference>
<feature type="coiled-coil region" evidence="2">
    <location>
        <begin position="661"/>
        <end position="753"/>
    </location>
</feature>
<feature type="compositionally biased region" description="Basic and acidic residues" evidence="3">
    <location>
        <begin position="24"/>
        <end position="39"/>
    </location>
</feature>
<evidence type="ECO:0000256" key="2">
    <source>
        <dbReference type="SAM" id="Coils"/>
    </source>
</evidence>
<dbReference type="PANTHER" id="PTHR10343:SF84">
    <property type="entry name" value="5'-AMP-ACTIVATED PROTEIN KINASE SUBUNIT BETA-1"/>
    <property type="match status" value="1"/>
</dbReference>
<feature type="coiled-coil region" evidence="2">
    <location>
        <begin position="1005"/>
        <end position="1032"/>
    </location>
</feature>
<comment type="similarity">
    <text evidence="1">Belongs to the 5'-AMP-activated protein kinase beta subunit family.</text>
</comment>
<feature type="compositionally biased region" description="Basic and acidic residues" evidence="3">
    <location>
        <begin position="46"/>
        <end position="61"/>
    </location>
</feature>
<dbReference type="InterPro" id="IPR050827">
    <property type="entry name" value="CRP1_MDG1_kinase"/>
</dbReference>
<dbReference type="VEuPathDB" id="TriTrypDB:LdCL_230010600"/>
<dbReference type="GO" id="GO:0005737">
    <property type="term" value="C:cytoplasm"/>
    <property type="evidence" value="ECO:0007669"/>
    <property type="project" value="TreeGrafter"/>
</dbReference>
<dbReference type="InterPro" id="IPR037256">
    <property type="entry name" value="ASC_dom_sf"/>
</dbReference>
<feature type="compositionally biased region" description="Polar residues" evidence="3">
    <location>
        <begin position="1533"/>
        <end position="1563"/>
    </location>
</feature>
<accession>A0A504XR83</accession>